<feature type="binding site" evidence="7">
    <location>
        <position position="402"/>
    </location>
    <ligand>
        <name>S-adenosyl-L-methionine</name>
        <dbReference type="ChEBI" id="CHEBI:59789"/>
    </ligand>
</feature>
<evidence type="ECO:0000256" key="5">
    <source>
        <dbReference type="ARBA" id="ARBA00047278"/>
    </source>
</evidence>
<dbReference type="SUPFAM" id="SSF53335">
    <property type="entry name" value="S-adenosyl-L-methionine-dependent methyltransferases"/>
    <property type="match status" value="1"/>
</dbReference>
<evidence type="ECO:0000256" key="4">
    <source>
        <dbReference type="ARBA" id="ARBA00033763"/>
    </source>
</evidence>
<dbReference type="GO" id="GO:0003723">
    <property type="term" value="F:RNA binding"/>
    <property type="evidence" value="ECO:0007669"/>
    <property type="project" value="UniProtKB-UniRule"/>
</dbReference>
<keyword evidence="1 7" id="KW-0489">Methyltransferase</keyword>
<dbReference type="CDD" id="cd12439">
    <property type="entry name" value="RRM_TRMT2A"/>
    <property type="match status" value="1"/>
</dbReference>
<dbReference type="Proteomes" id="UP000261620">
    <property type="component" value="Unplaced"/>
</dbReference>
<dbReference type="Pfam" id="PF00076">
    <property type="entry name" value="RRM_1"/>
    <property type="match status" value="1"/>
</dbReference>
<dbReference type="SUPFAM" id="SSF54928">
    <property type="entry name" value="RNA-binding domain, RBD"/>
    <property type="match status" value="1"/>
</dbReference>
<dbReference type="PROSITE" id="PS01231">
    <property type="entry name" value="TRMA_2"/>
    <property type="match status" value="1"/>
</dbReference>
<evidence type="ECO:0000256" key="9">
    <source>
        <dbReference type="SAM" id="MobiDB-lite"/>
    </source>
</evidence>
<dbReference type="Ensembl" id="ENSMMOT00000019866.1">
    <property type="protein sequence ID" value="ENSMMOP00000019537.1"/>
    <property type="gene ID" value="ENSMMOG00000014821.1"/>
</dbReference>
<name>A0A3Q4BIG3_MOLML</name>
<keyword evidence="6" id="KW-0694">RNA-binding</keyword>
<evidence type="ECO:0000256" key="3">
    <source>
        <dbReference type="ARBA" id="ARBA00022691"/>
    </source>
</evidence>
<feature type="binding site" evidence="7">
    <location>
        <position position="452"/>
    </location>
    <ligand>
        <name>S-adenosyl-L-methionine</name>
        <dbReference type="ChEBI" id="CHEBI:59789"/>
    </ligand>
</feature>
<evidence type="ECO:0000313" key="11">
    <source>
        <dbReference type="Ensembl" id="ENSMMOP00000019537.1"/>
    </source>
</evidence>
<dbReference type="InterPro" id="IPR035979">
    <property type="entry name" value="RBD_domain_sf"/>
</dbReference>
<feature type="region of interest" description="Disordered" evidence="9">
    <location>
        <begin position="1"/>
        <end position="39"/>
    </location>
</feature>
<evidence type="ECO:0000256" key="7">
    <source>
        <dbReference type="PROSITE-ProRule" id="PRU01024"/>
    </source>
</evidence>
<dbReference type="Pfam" id="PF05958">
    <property type="entry name" value="tRNA_U5-meth_tr"/>
    <property type="match status" value="1"/>
</dbReference>
<feature type="compositionally biased region" description="Basic and acidic residues" evidence="9">
    <location>
        <begin position="13"/>
        <end position="24"/>
    </location>
</feature>
<evidence type="ECO:0000259" key="10">
    <source>
        <dbReference type="PROSITE" id="PS50102"/>
    </source>
</evidence>
<sequence>MADVSDLPVDESPPSKEEKQDKPDALPQDSIDDAKSDIRPEAVSDPDMYRYIKEDLFTSEIYKVEIRNLPKFVGFNDLKKFLAKHGINPHKIKLFGRQTFAFVTFKNEEERDKAMTMVHGMQWKGQVLSVRLAKPKADPILRKRKQQEEEGEGEPLSVQIANVVTPLWNVPYEEQLRRKEQEVVGVLQRLAKEIGNTNKAMLPWLFAQKGKYNKMCCPLETIRPSPTLEYRNKCEFLISVGADGKDKTIGFRLGKYKGGSCAVVGPDETYHVSAEAKGVVSEFQRFIRTTPYSVYSPETYEGHWKQLTVRTTRTKQAMAIVFFHPQKLEEEEVSALKSSMKKHFTEGEGKDSGVTSLYFVREGQRTSPNLEDLPCELVAGESCIHEELLGLKFRISPHSFFQVNTGAAEVLYSAVGEWAQLDQDSTVLDVCCGTGTIGISLAKRVKKVIGIELCQEAVEDAKVNAKLNGLTNVEFHCGKAEDVFPNILSALVSANITAIVDPPRAGLHSKVILAIRRAEHLKRLVYVACNAKAAMNNFIDLCRAPSNRVHGAPFRPVRAMAVDLFPQTMHVEMLLLLERVDYKSQQPPPSGTQEAVS</sequence>
<dbReference type="STRING" id="94237.ENSMMOP00000019537"/>
<dbReference type="GO" id="GO:0009451">
    <property type="term" value="P:RNA modification"/>
    <property type="evidence" value="ECO:0007669"/>
    <property type="project" value="UniProtKB-ARBA"/>
</dbReference>
<dbReference type="GO" id="GO:0006396">
    <property type="term" value="P:RNA processing"/>
    <property type="evidence" value="ECO:0007669"/>
    <property type="project" value="InterPro"/>
</dbReference>
<dbReference type="GO" id="GO:0032259">
    <property type="term" value="P:methylation"/>
    <property type="evidence" value="ECO:0007669"/>
    <property type="project" value="UniProtKB-KW"/>
</dbReference>
<dbReference type="PANTHER" id="PTHR45904:SF2">
    <property type="entry name" value="TRNA (URACIL-5-)-METHYLTRANSFERASE HOMOLOG A"/>
    <property type="match status" value="1"/>
</dbReference>
<comment type="catalytic activity">
    <reaction evidence="5">
        <text>uridine(54) in tRNA + S-adenosyl-L-methionine = 5-methyluridine(54) in tRNA + S-adenosyl-L-homocysteine + H(+)</text>
        <dbReference type="Rhea" id="RHEA:42712"/>
        <dbReference type="Rhea" id="RHEA-COMP:10167"/>
        <dbReference type="Rhea" id="RHEA-COMP:10193"/>
        <dbReference type="ChEBI" id="CHEBI:15378"/>
        <dbReference type="ChEBI" id="CHEBI:57856"/>
        <dbReference type="ChEBI" id="CHEBI:59789"/>
        <dbReference type="ChEBI" id="CHEBI:65315"/>
        <dbReference type="ChEBI" id="CHEBI:74447"/>
        <dbReference type="EC" id="2.1.1.35"/>
    </reaction>
    <physiologicalReaction direction="left-to-right" evidence="5">
        <dbReference type="Rhea" id="RHEA:42713"/>
    </physiologicalReaction>
</comment>
<feature type="domain" description="RRM" evidence="10">
    <location>
        <begin position="62"/>
        <end position="135"/>
    </location>
</feature>
<dbReference type="PANTHER" id="PTHR45904">
    <property type="entry name" value="TRNA (URACIL-5-)-METHYLTRANSFERASE"/>
    <property type="match status" value="1"/>
</dbReference>
<dbReference type="InterPro" id="IPR012677">
    <property type="entry name" value="Nucleotide-bd_a/b_plait_sf"/>
</dbReference>
<keyword evidence="12" id="KW-1185">Reference proteome</keyword>
<dbReference type="AlphaFoldDB" id="A0A3Q4BIG3"/>
<dbReference type="InterPro" id="IPR034262">
    <property type="entry name" value="TRMT2A_RRM"/>
</dbReference>
<evidence type="ECO:0000256" key="8">
    <source>
        <dbReference type="PROSITE-ProRule" id="PRU10015"/>
    </source>
</evidence>
<comment type="caution">
    <text evidence="7">Lacks conserved residue(s) required for the propagation of feature annotation.</text>
</comment>
<keyword evidence="3 7" id="KW-0949">S-adenosyl-L-methionine</keyword>
<dbReference type="GO" id="GO:0030697">
    <property type="term" value="F:tRNA (uracil(54)-C5)-methyltransferase activity, S-adenosyl methionine-dependent"/>
    <property type="evidence" value="ECO:0007669"/>
    <property type="project" value="UniProtKB-EC"/>
</dbReference>
<evidence type="ECO:0000256" key="6">
    <source>
        <dbReference type="PROSITE-ProRule" id="PRU00176"/>
    </source>
</evidence>
<dbReference type="PROSITE" id="PS50102">
    <property type="entry name" value="RRM"/>
    <property type="match status" value="1"/>
</dbReference>
<keyword evidence="2 7" id="KW-0808">Transferase</keyword>
<dbReference type="InterPro" id="IPR045850">
    <property type="entry name" value="TRM2_met"/>
</dbReference>
<dbReference type="Gene3D" id="3.30.70.330">
    <property type="match status" value="1"/>
</dbReference>
<dbReference type="Gene3D" id="2.40.50.1070">
    <property type="match status" value="1"/>
</dbReference>
<dbReference type="InterPro" id="IPR029063">
    <property type="entry name" value="SAM-dependent_MTases_sf"/>
</dbReference>
<dbReference type="Gene3D" id="3.40.50.150">
    <property type="entry name" value="Vaccinia Virus protein VP39"/>
    <property type="match status" value="1"/>
</dbReference>
<dbReference type="EC" id="2.1.1.35" evidence="4"/>
<reference evidence="11" key="1">
    <citation type="submission" date="2025-08" db="UniProtKB">
        <authorList>
            <consortium name="Ensembl"/>
        </authorList>
    </citation>
    <scope>IDENTIFICATION</scope>
</reference>
<evidence type="ECO:0000256" key="2">
    <source>
        <dbReference type="ARBA" id="ARBA00022679"/>
    </source>
</evidence>
<dbReference type="InterPro" id="IPR000504">
    <property type="entry name" value="RRM_dom"/>
</dbReference>
<feature type="binding site" evidence="7">
    <location>
        <position position="501"/>
    </location>
    <ligand>
        <name>S-adenosyl-L-methionine</name>
        <dbReference type="ChEBI" id="CHEBI:59789"/>
    </ligand>
</feature>
<dbReference type="InterPro" id="IPR030390">
    <property type="entry name" value="MeTrfase_TrmA_AS"/>
</dbReference>
<comment type="similarity">
    <text evidence="7">Belongs to the class I-like SAM-binding methyltransferase superfamily. RNA M5U methyltransferase family.</text>
</comment>
<dbReference type="InterPro" id="IPR010280">
    <property type="entry name" value="U5_MeTrfase_fam"/>
</dbReference>
<feature type="active site" description="Nucleophile" evidence="7">
    <location>
        <position position="529"/>
    </location>
</feature>
<reference evidence="11" key="2">
    <citation type="submission" date="2025-09" db="UniProtKB">
        <authorList>
            <consortium name="Ensembl"/>
        </authorList>
    </citation>
    <scope>IDENTIFICATION</scope>
</reference>
<dbReference type="PROSITE" id="PS51687">
    <property type="entry name" value="SAM_MT_RNA_M5U"/>
    <property type="match status" value="1"/>
</dbReference>
<evidence type="ECO:0000256" key="1">
    <source>
        <dbReference type="ARBA" id="ARBA00022603"/>
    </source>
</evidence>
<organism evidence="11 12">
    <name type="scientific">Mola mola</name>
    <name type="common">Ocean sunfish</name>
    <name type="synonym">Tetraodon mola</name>
    <dbReference type="NCBI Taxonomy" id="94237"/>
    <lineage>
        <taxon>Eukaryota</taxon>
        <taxon>Metazoa</taxon>
        <taxon>Chordata</taxon>
        <taxon>Craniata</taxon>
        <taxon>Vertebrata</taxon>
        <taxon>Euteleostomi</taxon>
        <taxon>Actinopterygii</taxon>
        <taxon>Neopterygii</taxon>
        <taxon>Teleostei</taxon>
        <taxon>Neoteleostei</taxon>
        <taxon>Acanthomorphata</taxon>
        <taxon>Eupercaria</taxon>
        <taxon>Tetraodontiformes</taxon>
        <taxon>Molidae</taxon>
        <taxon>Mola</taxon>
    </lineage>
</organism>
<dbReference type="PROSITE" id="PS01230">
    <property type="entry name" value="TRMA_1"/>
    <property type="match status" value="1"/>
</dbReference>
<feature type="active site" evidence="8">
    <location>
        <position position="529"/>
    </location>
</feature>
<dbReference type="InterPro" id="IPR030391">
    <property type="entry name" value="MeTrfase_TrmA_CS"/>
</dbReference>
<accession>A0A3Q4BIG3</accession>
<evidence type="ECO:0000313" key="12">
    <source>
        <dbReference type="Proteomes" id="UP000261620"/>
    </source>
</evidence>
<protein>
    <recommendedName>
        <fullName evidence="4">tRNA (uracil(54)-C(5))-methyltransferase</fullName>
        <ecNumber evidence="4">2.1.1.35</ecNumber>
    </recommendedName>
</protein>
<dbReference type="CDD" id="cd02440">
    <property type="entry name" value="AdoMet_MTases"/>
    <property type="match status" value="1"/>
</dbReference>
<proteinExistence type="inferred from homology"/>
<dbReference type="OMA" id="TPLWNMP"/>
<dbReference type="SMART" id="SM00360">
    <property type="entry name" value="RRM"/>
    <property type="match status" value="1"/>
</dbReference>